<keyword evidence="5" id="KW-0812">Transmembrane</keyword>
<evidence type="ECO:0000256" key="2">
    <source>
        <dbReference type="ARBA" id="ARBA00005194"/>
    </source>
</evidence>
<keyword evidence="8" id="KW-0443">Lipid metabolism</keyword>
<dbReference type="GO" id="GO:0006633">
    <property type="term" value="P:fatty acid biosynthetic process"/>
    <property type="evidence" value="ECO:0007669"/>
    <property type="project" value="UniProtKB-UniPathway"/>
</dbReference>
<keyword evidence="3" id="KW-0444">Lipid biosynthesis</keyword>
<name>A0A0M3IG89_ASCLU</name>
<evidence type="ECO:0000256" key="8">
    <source>
        <dbReference type="ARBA" id="ARBA00023098"/>
    </source>
</evidence>
<evidence type="ECO:0000313" key="12">
    <source>
        <dbReference type="WBParaSite" id="ALUE_0001728801-mRNA-1"/>
    </source>
</evidence>
<dbReference type="Pfam" id="PF01151">
    <property type="entry name" value="ELO"/>
    <property type="match status" value="1"/>
</dbReference>
<reference evidence="12" key="1">
    <citation type="submission" date="2017-02" db="UniProtKB">
        <authorList>
            <consortium name="WormBaseParasite"/>
        </authorList>
    </citation>
    <scope>IDENTIFICATION</scope>
</reference>
<evidence type="ECO:0000313" key="11">
    <source>
        <dbReference type="Proteomes" id="UP000036681"/>
    </source>
</evidence>
<keyword evidence="11" id="KW-1185">Reference proteome</keyword>
<dbReference type="WBParaSite" id="ALUE_0001728801-mRNA-1">
    <property type="protein sequence ID" value="ALUE_0001728801-mRNA-1"/>
    <property type="gene ID" value="ALUE_0001728801"/>
</dbReference>
<comment type="subcellular location">
    <subcellularLocation>
        <location evidence="1">Membrane</location>
        <topology evidence="1">Multi-pass membrane protein</topology>
    </subcellularLocation>
</comment>
<protein>
    <submittedName>
        <fullName evidence="12">Very-long-chain 3-oxoacyl-CoA synthase</fullName>
    </submittedName>
</protein>
<dbReference type="Proteomes" id="UP000036681">
    <property type="component" value="Unplaced"/>
</dbReference>
<dbReference type="AlphaFoldDB" id="A0A0M3IG89"/>
<proteinExistence type="predicted"/>
<sequence length="200" mass="22661">MEISSSKGRLKIVAVDDILFRKSMEIGPLLLLSNQVLLCLPRSSPDELYILTLSLFACTVNASAYDAKSAAAWMRANRVHFVPLAVVCYIPQVLSNRRKSELREVCSCVIGSICKAMCHYCLAYTELLEVISVSHLWKCMPHTRTLSTRLSGHAMFTLHIGKSCELFYTVLLVLRGRPVLRLHVFHHCYWRHSPITTLVQ</sequence>
<evidence type="ECO:0000256" key="1">
    <source>
        <dbReference type="ARBA" id="ARBA00004141"/>
    </source>
</evidence>
<dbReference type="UniPathway" id="UPA00094"/>
<keyword evidence="10" id="KW-0275">Fatty acid biosynthesis</keyword>
<dbReference type="GO" id="GO:0009922">
    <property type="term" value="F:fatty acid elongase activity"/>
    <property type="evidence" value="ECO:0007669"/>
    <property type="project" value="InterPro"/>
</dbReference>
<accession>A0A0M3IG89</accession>
<evidence type="ECO:0000256" key="7">
    <source>
        <dbReference type="ARBA" id="ARBA00022989"/>
    </source>
</evidence>
<evidence type="ECO:0000256" key="4">
    <source>
        <dbReference type="ARBA" id="ARBA00022679"/>
    </source>
</evidence>
<dbReference type="InterPro" id="IPR002076">
    <property type="entry name" value="ELO_fam"/>
</dbReference>
<evidence type="ECO:0000256" key="6">
    <source>
        <dbReference type="ARBA" id="ARBA00022832"/>
    </source>
</evidence>
<keyword evidence="6" id="KW-0276">Fatty acid metabolism</keyword>
<keyword evidence="7" id="KW-1133">Transmembrane helix</keyword>
<dbReference type="GO" id="GO:0016020">
    <property type="term" value="C:membrane"/>
    <property type="evidence" value="ECO:0007669"/>
    <property type="project" value="UniProtKB-SubCell"/>
</dbReference>
<comment type="pathway">
    <text evidence="2">Lipid metabolism; fatty acid biosynthesis.</text>
</comment>
<evidence type="ECO:0000256" key="3">
    <source>
        <dbReference type="ARBA" id="ARBA00022516"/>
    </source>
</evidence>
<keyword evidence="9" id="KW-0472">Membrane</keyword>
<keyword evidence="4" id="KW-0808">Transferase</keyword>
<evidence type="ECO:0000256" key="10">
    <source>
        <dbReference type="ARBA" id="ARBA00023160"/>
    </source>
</evidence>
<organism evidence="11 12">
    <name type="scientific">Ascaris lumbricoides</name>
    <name type="common">Giant roundworm</name>
    <dbReference type="NCBI Taxonomy" id="6252"/>
    <lineage>
        <taxon>Eukaryota</taxon>
        <taxon>Metazoa</taxon>
        <taxon>Ecdysozoa</taxon>
        <taxon>Nematoda</taxon>
        <taxon>Chromadorea</taxon>
        <taxon>Rhabditida</taxon>
        <taxon>Spirurina</taxon>
        <taxon>Ascaridomorpha</taxon>
        <taxon>Ascaridoidea</taxon>
        <taxon>Ascarididae</taxon>
        <taxon>Ascaris</taxon>
    </lineage>
</organism>
<evidence type="ECO:0000256" key="5">
    <source>
        <dbReference type="ARBA" id="ARBA00022692"/>
    </source>
</evidence>
<evidence type="ECO:0000256" key="9">
    <source>
        <dbReference type="ARBA" id="ARBA00023136"/>
    </source>
</evidence>